<accession>A0AAV1XPL3</accession>
<gene>
    <name evidence="2" type="ORF">LLUT_LOCUS24628</name>
</gene>
<evidence type="ECO:0000313" key="3">
    <source>
        <dbReference type="Proteomes" id="UP001497480"/>
    </source>
</evidence>
<dbReference type="Proteomes" id="UP001497480">
    <property type="component" value="Unassembled WGS sequence"/>
</dbReference>
<reference evidence="2 3" key="1">
    <citation type="submission" date="2024-03" db="EMBL/GenBank/DDBJ databases">
        <authorList>
            <person name="Martinez-Hernandez J."/>
        </authorList>
    </citation>
    <scope>NUCLEOTIDE SEQUENCE [LARGE SCALE GENOMIC DNA]</scope>
</reference>
<protein>
    <submittedName>
        <fullName evidence="2">Uncharacterized protein</fullName>
    </submittedName>
</protein>
<organism evidence="2 3">
    <name type="scientific">Lupinus luteus</name>
    <name type="common">European yellow lupine</name>
    <dbReference type="NCBI Taxonomy" id="3873"/>
    <lineage>
        <taxon>Eukaryota</taxon>
        <taxon>Viridiplantae</taxon>
        <taxon>Streptophyta</taxon>
        <taxon>Embryophyta</taxon>
        <taxon>Tracheophyta</taxon>
        <taxon>Spermatophyta</taxon>
        <taxon>Magnoliopsida</taxon>
        <taxon>eudicotyledons</taxon>
        <taxon>Gunneridae</taxon>
        <taxon>Pentapetalae</taxon>
        <taxon>rosids</taxon>
        <taxon>fabids</taxon>
        <taxon>Fabales</taxon>
        <taxon>Fabaceae</taxon>
        <taxon>Papilionoideae</taxon>
        <taxon>50 kb inversion clade</taxon>
        <taxon>genistoids sensu lato</taxon>
        <taxon>core genistoids</taxon>
        <taxon>Genisteae</taxon>
        <taxon>Lupinus</taxon>
    </lineage>
</organism>
<dbReference type="AlphaFoldDB" id="A0AAV1XPL3"/>
<dbReference type="EMBL" id="CAXHTB010000017">
    <property type="protein sequence ID" value="CAL0323568.1"/>
    <property type="molecule type" value="Genomic_DNA"/>
</dbReference>
<proteinExistence type="predicted"/>
<evidence type="ECO:0000256" key="1">
    <source>
        <dbReference type="SAM" id="MobiDB-lite"/>
    </source>
</evidence>
<feature type="compositionally biased region" description="Basic and acidic residues" evidence="1">
    <location>
        <begin position="57"/>
        <end position="69"/>
    </location>
</feature>
<keyword evidence="3" id="KW-1185">Reference proteome</keyword>
<sequence length="85" mass="10297">MDSSINVSIILVKLRNQIGLVIQEIGYYLGALQYYVLYNQYYYLFEVPISMIRKERDNENREKERYLEGRKRKMGRMRSSLSYND</sequence>
<evidence type="ECO:0000313" key="2">
    <source>
        <dbReference type="EMBL" id="CAL0323568.1"/>
    </source>
</evidence>
<name>A0AAV1XPL3_LUPLU</name>
<feature type="region of interest" description="Disordered" evidence="1">
    <location>
        <begin position="57"/>
        <end position="85"/>
    </location>
</feature>
<comment type="caution">
    <text evidence="2">The sequence shown here is derived from an EMBL/GenBank/DDBJ whole genome shotgun (WGS) entry which is preliminary data.</text>
</comment>